<dbReference type="InterPro" id="IPR000836">
    <property type="entry name" value="PRTase_dom"/>
</dbReference>
<evidence type="ECO:0000313" key="2">
    <source>
        <dbReference type="EMBL" id="KTD33905.1"/>
    </source>
</evidence>
<evidence type="ECO:0000256" key="1">
    <source>
        <dbReference type="ARBA" id="ARBA00008007"/>
    </source>
</evidence>
<gene>
    <name evidence="2" type="primary">comF</name>
    <name evidence="2" type="ORF">Lisr_0273</name>
</gene>
<reference evidence="2 3" key="1">
    <citation type="submission" date="2015-11" db="EMBL/GenBank/DDBJ databases">
        <title>Genomic analysis of 38 Legionella species identifies large and diverse effector repertoires.</title>
        <authorList>
            <person name="Burstein D."/>
            <person name="Amaro F."/>
            <person name="Zusman T."/>
            <person name="Lifshitz Z."/>
            <person name="Cohen O."/>
            <person name="Gilbert J.A."/>
            <person name="Pupko T."/>
            <person name="Shuman H.A."/>
            <person name="Segal G."/>
        </authorList>
    </citation>
    <scope>NUCLEOTIDE SEQUENCE [LARGE SCALE GENOMIC DNA]</scope>
    <source>
        <strain evidence="2 3">Bercovier 4</strain>
    </source>
</reference>
<name>A0A0W0WNJ2_9GAMM</name>
<dbReference type="Proteomes" id="UP000054761">
    <property type="component" value="Unassembled WGS sequence"/>
</dbReference>
<dbReference type="PATRIC" id="fig|454.4.peg.288"/>
<dbReference type="PANTHER" id="PTHR47505:SF1">
    <property type="entry name" value="DNA UTILIZATION PROTEIN YHGH"/>
    <property type="match status" value="1"/>
</dbReference>
<comment type="similarity">
    <text evidence="1">Belongs to the ComF/GntX family.</text>
</comment>
<dbReference type="InterPro" id="IPR051910">
    <property type="entry name" value="ComF/GntX_DNA_util-trans"/>
</dbReference>
<dbReference type="AlphaFoldDB" id="A0A0W0WNJ2"/>
<evidence type="ECO:0000313" key="3">
    <source>
        <dbReference type="Proteomes" id="UP000054761"/>
    </source>
</evidence>
<dbReference type="Gene3D" id="3.40.50.2020">
    <property type="match status" value="1"/>
</dbReference>
<comment type="caution">
    <text evidence="2">The sequence shown here is derived from an EMBL/GenBank/DDBJ whole genome shotgun (WGS) entry which is preliminary data.</text>
</comment>
<accession>A0A0W0WNJ2</accession>
<dbReference type="RefSeq" id="WP_223168246.1">
    <property type="nucleotide sequence ID" value="NZ_CAAAJA010000004.1"/>
</dbReference>
<protein>
    <submittedName>
        <fullName evidence="2">Competence protein ComF</fullName>
    </submittedName>
</protein>
<dbReference type="EMBL" id="LNYH01000006">
    <property type="protein sequence ID" value="KTD33905.1"/>
    <property type="molecule type" value="Genomic_DNA"/>
</dbReference>
<dbReference type="STRING" id="454.Lisr_0273"/>
<keyword evidence="3" id="KW-1185">Reference proteome</keyword>
<dbReference type="InterPro" id="IPR029057">
    <property type="entry name" value="PRTase-like"/>
</dbReference>
<dbReference type="PANTHER" id="PTHR47505">
    <property type="entry name" value="DNA UTILIZATION PROTEIN YHGH"/>
    <property type="match status" value="1"/>
</dbReference>
<organism evidence="2 3">
    <name type="scientific">Legionella israelensis</name>
    <dbReference type="NCBI Taxonomy" id="454"/>
    <lineage>
        <taxon>Bacteria</taxon>
        <taxon>Pseudomonadati</taxon>
        <taxon>Pseudomonadota</taxon>
        <taxon>Gammaproteobacteria</taxon>
        <taxon>Legionellales</taxon>
        <taxon>Legionellaceae</taxon>
        <taxon>Legionella</taxon>
    </lineage>
</organism>
<sequence length="233" mass="26719">MLQIFASITQRLRFPTVCLLCKQYQRDAQFICKECLCLFKSIKYGCKYCACPLPDAHFPVCGACSTKQPDFDRAIIAYPYEEPLRTLIHQFKYQEKLYLVSFLSQLMLPFLKECDEIPQCLIPVPMHPQRLKQRGFNQAAVLTKALAKKMHIPYQLQGCQKIINTKPQASLDKKQRAKNLRQAFTVNTLPYQHIALVDDLLTTGNTANELARAFKKKGVLRVDVWCCARAVLA</sequence>
<dbReference type="SUPFAM" id="SSF53271">
    <property type="entry name" value="PRTase-like"/>
    <property type="match status" value="1"/>
</dbReference>
<dbReference type="CDD" id="cd06223">
    <property type="entry name" value="PRTases_typeI"/>
    <property type="match status" value="1"/>
</dbReference>
<proteinExistence type="inferred from homology"/>